<feature type="binding site" evidence="18">
    <location>
        <position position="225"/>
    </location>
    <ligand>
        <name>Mg(2+)</name>
        <dbReference type="ChEBI" id="CHEBI:18420"/>
    </ligand>
</feature>
<evidence type="ECO:0000313" key="20">
    <source>
        <dbReference type="EMBL" id="MBB1126298.1"/>
    </source>
</evidence>
<comment type="similarity">
    <text evidence="2 18">In the C-terminal section; belongs to the transferase hexapeptide repeat family.</text>
</comment>
<feature type="binding site" evidence="18">
    <location>
        <position position="167"/>
    </location>
    <ligand>
        <name>UDP-N-acetyl-alpha-D-glucosamine</name>
        <dbReference type="ChEBI" id="CHEBI:57705"/>
    </ligand>
</feature>
<keyword evidence="13 18" id="KW-0012">Acyltransferase</keyword>
<dbReference type="Proteomes" id="UP000548632">
    <property type="component" value="Unassembled WGS sequence"/>
</dbReference>
<dbReference type="UniPathway" id="UPA00113">
    <property type="reaction ID" value="UER00532"/>
</dbReference>
<feature type="binding site" evidence="18">
    <location>
        <position position="137"/>
    </location>
    <ligand>
        <name>UDP-N-acetyl-alpha-D-glucosamine</name>
        <dbReference type="ChEBI" id="CHEBI:57705"/>
    </ligand>
</feature>
<dbReference type="EMBL" id="JABVCQ010000016">
    <property type="protein sequence ID" value="MBB1126298.1"/>
    <property type="molecule type" value="Genomic_DNA"/>
</dbReference>
<keyword evidence="5 18" id="KW-0808">Transferase</keyword>
<evidence type="ECO:0000256" key="12">
    <source>
        <dbReference type="ARBA" id="ARBA00023268"/>
    </source>
</evidence>
<comment type="pathway">
    <text evidence="18">Nucleotide-sugar biosynthesis; UDP-N-acetyl-alpha-D-glucosamine biosynthesis; UDP-N-acetyl-alpha-D-glucosamine from N-acetyl-alpha-D-glucosamine 1-phosphate: step 1/1.</text>
</comment>
<keyword evidence="12 18" id="KW-0511">Multifunctional enzyme</keyword>
<dbReference type="EC" id="2.3.1.157" evidence="18"/>
<dbReference type="NCBIfam" id="TIGR01173">
    <property type="entry name" value="glmU"/>
    <property type="match status" value="1"/>
</dbReference>
<keyword evidence="21" id="KW-1185">Reference proteome</keyword>
<evidence type="ECO:0000256" key="6">
    <source>
        <dbReference type="ARBA" id="ARBA00022695"/>
    </source>
</evidence>
<dbReference type="EC" id="2.7.7.23" evidence="18"/>
<evidence type="ECO:0000256" key="11">
    <source>
        <dbReference type="ARBA" id="ARBA00022984"/>
    </source>
</evidence>
<feature type="binding site" evidence="18">
    <location>
        <begin position="78"/>
        <end position="79"/>
    </location>
    <ligand>
        <name>UDP-N-acetyl-alpha-D-glucosamine</name>
        <dbReference type="ChEBI" id="CHEBI:57705"/>
    </ligand>
</feature>
<feature type="region of interest" description="Linker" evidence="18">
    <location>
        <begin position="228"/>
        <end position="248"/>
    </location>
</feature>
<keyword evidence="11 18" id="KW-0573">Peptidoglycan synthesis</keyword>
<sequence>MKLGIVILAAGKGTRMRSALPKVLHPLAGRPLIRHVIDAAHALGAVQICCVYGHGGELVPTTLAAAGCIWVEQTERLGTGHAVLQAMPALAAMNRVLILYGDVPLIEPETLNRLVADSAHTALGVLTLRLPDPTGYGRIVRDKHGRVLRIVEQKDASEAELEINEVNTGIIVADRRALNDWLHQIDNKNAQGEYYLTDVIGIATAAGVQVATTAPEMPEEVAGVNDRLQLAQLERYHQRRLAESLLLGGTSIADPARIDIRGELICERDVTLDVNLICEGRVRLGANVRVGPNCVLKDCDIGADTEILANCLIEGAKIGVGARIGPFARLRPDADIGDRCHIGNFVEVKKSRVAEASKINHLSYIGDTDIGSHVNVGAGTITCNYDGVNKHRTAIGDRAFIGSNTALVAPVDVGAGATIGAGSVITRAAPADQLTLTRAAQVTIEGWQRPVKLKPTPPDSQD</sequence>
<dbReference type="HAMAP" id="MF_01631">
    <property type="entry name" value="GlmU"/>
    <property type="match status" value="1"/>
</dbReference>
<dbReference type="InterPro" id="IPR011004">
    <property type="entry name" value="Trimer_LpxA-like_sf"/>
</dbReference>
<evidence type="ECO:0000256" key="14">
    <source>
        <dbReference type="ARBA" id="ARBA00023316"/>
    </source>
</evidence>
<dbReference type="Gene3D" id="2.160.10.10">
    <property type="entry name" value="Hexapeptide repeat proteins"/>
    <property type="match status" value="1"/>
</dbReference>
<comment type="subunit">
    <text evidence="18">Homotrimer.</text>
</comment>
<keyword evidence="4 18" id="KW-0963">Cytoplasm</keyword>
<dbReference type="SUPFAM" id="SSF53448">
    <property type="entry name" value="Nucleotide-diphospho-sugar transferases"/>
    <property type="match status" value="1"/>
</dbReference>
<comment type="similarity">
    <text evidence="3 18">In the N-terminal section; belongs to the N-acetylglucosamine-1-phosphate uridyltransferase family.</text>
</comment>
<feature type="binding site" evidence="18">
    <location>
        <begin position="384"/>
        <end position="385"/>
    </location>
    <ligand>
        <name>acetyl-CoA</name>
        <dbReference type="ChEBI" id="CHEBI:57288"/>
    </ligand>
</feature>
<dbReference type="InterPro" id="IPR005882">
    <property type="entry name" value="Bifunctional_GlmU"/>
</dbReference>
<name>A0A839HGR6_9GAMM</name>
<comment type="cofactor">
    <cofactor evidence="18">
        <name>Mg(2+)</name>
        <dbReference type="ChEBI" id="CHEBI:18420"/>
    </cofactor>
    <text evidence="18">Binds 1 Mg(2+) ion per subunit.</text>
</comment>
<feature type="binding site" evidence="18">
    <location>
        <position position="331"/>
    </location>
    <ligand>
        <name>UDP-N-acetyl-alpha-D-glucosamine</name>
        <dbReference type="ChEBI" id="CHEBI:57705"/>
    </ligand>
</feature>
<dbReference type="GO" id="GO:0016020">
    <property type="term" value="C:membrane"/>
    <property type="evidence" value="ECO:0007669"/>
    <property type="project" value="GOC"/>
</dbReference>
<evidence type="ECO:0000256" key="9">
    <source>
        <dbReference type="ARBA" id="ARBA00022842"/>
    </source>
</evidence>
<evidence type="ECO:0000256" key="2">
    <source>
        <dbReference type="ARBA" id="ARBA00007707"/>
    </source>
</evidence>
<dbReference type="Pfam" id="PF14602">
    <property type="entry name" value="Hexapep_2"/>
    <property type="match status" value="1"/>
</dbReference>
<dbReference type="GO" id="GO:0000287">
    <property type="term" value="F:magnesium ion binding"/>
    <property type="evidence" value="ECO:0007669"/>
    <property type="project" value="UniProtKB-UniRule"/>
</dbReference>
<feature type="binding site" evidence="18">
    <location>
        <position position="102"/>
    </location>
    <ligand>
        <name>Mg(2+)</name>
        <dbReference type="ChEBI" id="CHEBI:18420"/>
    </ligand>
</feature>
<feature type="binding site" evidence="18">
    <location>
        <begin position="8"/>
        <end position="11"/>
    </location>
    <ligand>
        <name>UDP-N-acetyl-alpha-D-glucosamine</name>
        <dbReference type="ChEBI" id="CHEBI:57705"/>
    </ligand>
</feature>
<comment type="catalytic activity">
    <reaction evidence="15 18">
        <text>alpha-D-glucosamine 1-phosphate + acetyl-CoA = N-acetyl-alpha-D-glucosamine 1-phosphate + CoA + H(+)</text>
        <dbReference type="Rhea" id="RHEA:13725"/>
        <dbReference type="ChEBI" id="CHEBI:15378"/>
        <dbReference type="ChEBI" id="CHEBI:57287"/>
        <dbReference type="ChEBI" id="CHEBI:57288"/>
        <dbReference type="ChEBI" id="CHEBI:57776"/>
        <dbReference type="ChEBI" id="CHEBI:58516"/>
        <dbReference type="EC" id="2.3.1.157"/>
    </reaction>
</comment>
<feature type="binding site" evidence="18">
    <location>
        <position position="349"/>
    </location>
    <ligand>
        <name>UDP-N-acetyl-alpha-D-glucosamine</name>
        <dbReference type="ChEBI" id="CHEBI:57705"/>
    </ligand>
</feature>
<feature type="binding site" evidence="18">
    <location>
        <begin position="100"/>
        <end position="102"/>
    </location>
    <ligand>
        <name>UDP-N-acetyl-alpha-D-glucosamine</name>
        <dbReference type="ChEBI" id="CHEBI:57705"/>
    </ligand>
</feature>
<keyword evidence="14 18" id="KW-0961">Cell wall biogenesis/degradation</keyword>
<dbReference type="InterPro" id="IPR050065">
    <property type="entry name" value="GlmU-like"/>
</dbReference>
<evidence type="ECO:0000256" key="5">
    <source>
        <dbReference type="ARBA" id="ARBA00022679"/>
    </source>
</evidence>
<evidence type="ECO:0000256" key="4">
    <source>
        <dbReference type="ARBA" id="ARBA00022490"/>
    </source>
</evidence>
<feature type="binding site" evidence="18">
    <location>
        <position position="378"/>
    </location>
    <ligand>
        <name>acetyl-CoA</name>
        <dbReference type="ChEBI" id="CHEBI:57288"/>
    </ligand>
</feature>
<feature type="binding site" evidence="18">
    <location>
        <position position="22"/>
    </location>
    <ligand>
        <name>UDP-N-acetyl-alpha-D-glucosamine</name>
        <dbReference type="ChEBI" id="CHEBI:57705"/>
    </ligand>
</feature>
<evidence type="ECO:0000256" key="7">
    <source>
        <dbReference type="ARBA" id="ARBA00022723"/>
    </source>
</evidence>
<dbReference type="GO" id="GO:0019134">
    <property type="term" value="F:glucosamine-1-phosphate N-acetyltransferase activity"/>
    <property type="evidence" value="ECO:0007669"/>
    <property type="project" value="UniProtKB-UniRule"/>
</dbReference>
<evidence type="ECO:0000256" key="18">
    <source>
        <dbReference type="HAMAP-Rule" id="MF_01631"/>
    </source>
</evidence>
<dbReference type="InterPro" id="IPR001451">
    <property type="entry name" value="Hexapep"/>
</dbReference>
<evidence type="ECO:0000256" key="13">
    <source>
        <dbReference type="ARBA" id="ARBA00023315"/>
    </source>
</evidence>
<comment type="catalytic activity">
    <reaction evidence="16 18">
        <text>N-acetyl-alpha-D-glucosamine 1-phosphate + UTP + H(+) = UDP-N-acetyl-alpha-D-glucosamine + diphosphate</text>
        <dbReference type="Rhea" id="RHEA:13509"/>
        <dbReference type="ChEBI" id="CHEBI:15378"/>
        <dbReference type="ChEBI" id="CHEBI:33019"/>
        <dbReference type="ChEBI" id="CHEBI:46398"/>
        <dbReference type="ChEBI" id="CHEBI:57705"/>
        <dbReference type="ChEBI" id="CHEBI:57776"/>
        <dbReference type="EC" id="2.7.7.23"/>
    </reaction>
</comment>
<dbReference type="GO" id="GO:0005737">
    <property type="term" value="C:cytoplasm"/>
    <property type="evidence" value="ECO:0007669"/>
    <property type="project" value="UniProtKB-SubCell"/>
</dbReference>
<comment type="caution">
    <text evidence="20">The sequence shown here is derived from an EMBL/GenBank/DDBJ whole genome shotgun (WGS) entry which is preliminary data.</text>
</comment>
<dbReference type="InterPro" id="IPR025877">
    <property type="entry name" value="MobA-like_NTP_Trfase"/>
</dbReference>
<organism evidence="20 21">
    <name type="scientific">Thiospirillum jenense</name>
    <dbReference type="NCBI Taxonomy" id="1653858"/>
    <lineage>
        <taxon>Bacteria</taxon>
        <taxon>Pseudomonadati</taxon>
        <taxon>Pseudomonadota</taxon>
        <taxon>Gammaproteobacteria</taxon>
        <taxon>Chromatiales</taxon>
        <taxon>Chromatiaceae</taxon>
        <taxon>Thiospirillum</taxon>
    </lineage>
</organism>
<dbReference type="GO" id="GO:0009245">
    <property type="term" value="P:lipid A biosynthetic process"/>
    <property type="evidence" value="ECO:0007669"/>
    <property type="project" value="UniProtKB-UniRule"/>
</dbReference>
<keyword evidence="6 18" id="KW-0548">Nucleotidyltransferase</keyword>
<evidence type="ECO:0000313" key="21">
    <source>
        <dbReference type="Proteomes" id="UP000548632"/>
    </source>
</evidence>
<feature type="domain" description="MobA-like NTP transferase" evidence="19">
    <location>
        <begin position="6"/>
        <end position="121"/>
    </location>
</feature>
<gene>
    <name evidence="18 20" type="primary">glmU</name>
    <name evidence="20" type="ORF">HUK38_08640</name>
</gene>
<dbReference type="RefSeq" id="WP_182583922.1">
    <property type="nucleotide sequence ID" value="NZ_JABVCQ010000016.1"/>
</dbReference>
<feature type="active site" description="Proton acceptor" evidence="18">
    <location>
        <position position="361"/>
    </location>
</feature>
<dbReference type="InterPro" id="IPR029044">
    <property type="entry name" value="Nucleotide-diphossugar_trans"/>
</dbReference>
<comment type="function">
    <text evidence="17 18">Catalyzes the last two sequential reactions in the de novo biosynthetic pathway for UDP-N-acetylglucosamine (UDP-GlcNAc). The C-terminal domain catalyzes the transfer of acetyl group from acetyl coenzyme A to glucosamine-1-phosphate (GlcN-1-P) to produce N-acetylglucosamine-1-phosphate (GlcNAc-1-P), which is converted into UDP-GlcNAc by the transfer of uridine 5-monophosphate (from uridine 5-triphosphate), a reaction catalyzed by the N-terminal domain.</text>
</comment>
<comment type="subcellular location">
    <subcellularLocation>
        <location evidence="1 18">Cytoplasm</location>
    </subcellularLocation>
</comment>
<evidence type="ECO:0000259" key="19">
    <source>
        <dbReference type="Pfam" id="PF12804"/>
    </source>
</evidence>
<evidence type="ECO:0000256" key="3">
    <source>
        <dbReference type="ARBA" id="ARBA00007947"/>
    </source>
</evidence>
<evidence type="ECO:0000256" key="17">
    <source>
        <dbReference type="ARBA" id="ARBA00049628"/>
    </source>
</evidence>
<keyword evidence="7 18" id="KW-0479">Metal-binding</keyword>
<dbReference type="GO" id="GO:0071555">
    <property type="term" value="P:cell wall organization"/>
    <property type="evidence" value="ECO:0007669"/>
    <property type="project" value="UniProtKB-KW"/>
</dbReference>
<feature type="binding site" evidence="18">
    <location>
        <position position="73"/>
    </location>
    <ligand>
        <name>UDP-N-acetyl-alpha-D-glucosamine</name>
        <dbReference type="ChEBI" id="CHEBI:57705"/>
    </ligand>
</feature>
<evidence type="ECO:0000256" key="15">
    <source>
        <dbReference type="ARBA" id="ARBA00048247"/>
    </source>
</evidence>
<feature type="binding site" evidence="18">
    <location>
        <position position="375"/>
    </location>
    <ligand>
        <name>UDP-N-acetyl-alpha-D-glucosamine</name>
        <dbReference type="ChEBI" id="CHEBI:57705"/>
    </ligand>
</feature>
<dbReference type="Pfam" id="PF00132">
    <property type="entry name" value="Hexapep"/>
    <property type="match status" value="1"/>
</dbReference>
<comment type="pathway">
    <text evidence="18">Bacterial outer membrane biogenesis; LPS lipid A biosynthesis.</text>
</comment>
<feature type="binding site" evidence="18">
    <location>
        <position position="364"/>
    </location>
    <ligand>
        <name>UDP-N-acetyl-alpha-D-glucosamine</name>
        <dbReference type="ChEBI" id="CHEBI:57705"/>
    </ligand>
</feature>
<feature type="region of interest" description="Pyrophosphorylase" evidence="18">
    <location>
        <begin position="1"/>
        <end position="227"/>
    </location>
</feature>
<dbReference type="CDD" id="cd03353">
    <property type="entry name" value="LbH_GlmU_C"/>
    <property type="match status" value="1"/>
</dbReference>
<dbReference type="AlphaFoldDB" id="A0A839HGR6"/>
<keyword evidence="8 18" id="KW-0677">Repeat</keyword>
<feature type="binding site" evidence="18">
    <location>
        <position position="152"/>
    </location>
    <ligand>
        <name>UDP-N-acetyl-alpha-D-glucosamine</name>
        <dbReference type="ChEBI" id="CHEBI:57705"/>
    </ligand>
</feature>
<keyword evidence="9 18" id="KW-0460">Magnesium</keyword>
<comment type="pathway">
    <text evidence="18">Nucleotide-sugar biosynthesis; UDP-N-acetyl-alpha-D-glucosamine biosynthesis; N-acetyl-alpha-D-glucosamine 1-phosphate from alpha-D-glucosamine 6-phosphate (route II): step 2/2.</text>
</comment>
<evidence type="ECO:0000256" key="1">
    <source>
        <dbReference type="ARBA" id="ARBA00004496"/>
    </source>
</evidence>
<dbReference type="PANTHER" id="PTHR43584">
    <property type="entry name" value="NUCLEOTIDYL TRANSFERASE"/>
    <property type="match status" value="1"/>
</dbReference>
<evidence type="ECO:0000256" key="16">
    <source>
        <dbReference type="ARBA" id="ARBA00048493"/>
    </source>
</evidence>
<dbReference type="InterPro" id="IPR038009">
    <property type="entry name" value="GlmU_C_LbH"/>
</dbReference>
<dbReference type="CDD" id="cd02540">
    <property type="entry name" value="GT2_GlmU_N_bac"/>
    <property type="match status" value="1"/>
</dbReference>
<feature type="binding site" evidence="18">
    <location>
        <position position="421"/>
    </location>
    <ligand>
        <name>acetyl-CoA</name>
        <dbReference type="ChEBI" id="CHEBI:57288"/>
    </ligand>
</feature>
<evidence type="ECO:0000256" key="8">
    <source>
        <dbReference type="ARBA" id="ARBA00022737"/>
    </source>
</evidence>
<evidence type="ECO:0000256" key="10">
    <source>
        <dbReference type="ARBA" id="ARBA00022960"/>
    </source>
</evidence>
<dbReference type="GO" id="GO:0008360">
    <property type="term" value="P:regulation of cell shape"/>
    <property type="evidence" value="ECO:0007669"/>
    <property type="project" value="UniProtKB-KW"/>
</dbReference>
<accession>A0A839HGR6</accession>
<feature type="region of interest" description="N-acetyltransferase" evidence="18">
    <location>
        <begin position="249"/>
        <end position="462"/>
    </location>
</feature>
<proteinExistence type="inferred from homology"/>
<feature type="binding site" evidence="18">
    <location>
        <position position="403"/>
    </location>
    <ligand>
        <name>acetyl-CoA</name>
        <dbReference type="ChEBI" id="CHEBI:57288"/>
    </ligand>
</feature>
<dbReference type="GO" id="GO:0003977">
    <property type="term" value="F:UDP-N-acetylglucosamine diphosphorylase activity"/>
    <property type="evidence" value="ECO:0007669"/>
    <property type="project" value="UniProtKB-UniRule"/>
</dbReference>
<dbReference type="Gene3D" id="3.90.550.10">
    <property type="entry name" value="Spore Coat Polysaccharide Biosynthesis Protein SpsA, Chain A"/>
    <property type="match status" value="1"/>
</dbReference>
<feature type="binding site" evidence="18">
    <location>
        <position position="225"/>
    </location>
    <ligand>
        <name>UDP-N-acetyl-alpha-D-glucosamine</name>
        <dbReference type="ChEBI" id="CHEBI:57705"/>
    </ligand>
</feature>
<dbReference type="GO" id="GO:0006048">
    <property type="term" value="P:UDP-N-acetylglucosamine biosynthetic process"/>
    <property type="evidence" value="ECO:0007669"/>
    <property type="project" value="UniProtKB-UniPathway"/>
</dbReference>
<protein>
    <recommendedName>
        <fullName evidence="18">Bifunctional protein GlmU</fullName>
    </recommendedName>
    <domain>
        <recommendedName>
            <fullName evidence="18">UDP-N-acetylglucosamine pyrophosphorylase</fullName>
            <ecNumber evidence="18">2.7.7.23</ecNumber>
        </recommendedName>
        <alternativeName>
            <fullName evidence="18">N-acetylglucosamine-1-phosphate uridyltransferase</fullName>
        </alternativeName>
    </domain>
    <domain>
        <recommendedName>
            <fullName evidence="18">Glucosamine-1-phosphate N-acetyltransferase</fullName>
            <ecNumber evidence="18">2.3.1.157</ecNumber>
        </recommendedName>
    </domain>
</protein>
<dbReference type="SUPFAM" id="SSF51161">
    <property type="entry name" value="Trimeric LpxA-like enzymes"/>
    <property type="match status" value="1"/>
</dbReference>
<reference evidence="20 21" key="1">
    <citation type="journal article" date="2020" name="Arch. Microbiol.">
        <title>The genome sequence of the giant phototrophic gammaproteobacterium Thiospirillum jenense gives insight into its physiological properties and phylogenetic relationships.</title>
        <authorList>
            <person name="Imhoff J.F."/>
            <person name="Meyer T.E."/>
            <person name="Kyndt J.A."/>
        </authorList>
    </citation>
    <scope>NUCLEOTIDE SEQUENCE [LARGE SCALE GENOMIC DNA]</scope>
    <source>
        <strain evidence="20 21">DSM 216</strain>
    </source>
</reference>
<dbReference type="PANTHER" id="PTHR43584:SF3">
    <property type="entry name" value="BIFUNCTIONAL PROTEIN GLMU"/>
    <property type="match status" value="1"/>
</dbReference>
<dbReference type="Pfam" id="PF12804">
    <property type="entry name" value="NTP_transf_3"/>
    <property type="match status" value="1"/>
</dbReference>
<feature type="binding site" evidence="18">
    <location>
        <position position="438"/>
    </location>
    <ligand>
        <name>acetyl-CoA</name>
        <dbReference type="ChEBI" id="CHEBI:57288"/>
    </ligand>
</feature>
<dbReference type="UniPathway" id="UPA00973"/>
<keyword evidence="10 18" id="KW-0133">Cell shape</keyword>
<dbReference type="GO" id="GO:0000902">
    <property type="term" value="P:cell morphogenesis"/>
    <property type="evidence" value="ECO:0007669"/>
    <property type="project" value="UniProtKB-UniRule"/>
</dbReference>
<dbReference type="GO" id="GO:0009252">
    <property type="term" value="P:peptidoglycan biosynthetic process"/>
    <property type="evidence" value="ECO:0007669"/>
    <property type="project" value="UniProtKB-UniRule"/>
</dbReference>